<reference evidence="1 2" key="1">
    <citation type="submission" date="2019-06" db="EMBL/GenBank/DDBJ databases">
        <title>Taxogenomics and systematics of the genus Pantoea.</title>
        <authorList>
            <person name="Tambong J.T."/>
        </authorList>
    </citation>
    <scope>NUCLEOTIDE SEQUENCE [LARGE SCALE GENOMIC DNA]</scope>
    <source>
        <strain evidence="1 2">LMG 24200</strain>
    </source>
</reference>
<accession>A0A506PZ03</accession>
<dbReference type="RefSeq" id="WP_140917269.1">
    <property type="nucleotide sequence ID" value="NZ_CP071405.1"/>
</dbReference>
<dbReference type="EMBL" id="VHJA01000065">
    <property type="protein sequence ID" value="TPV38588.1"/>
    <property type="molecule type" value="Genomic_DNA"/>
</dbReference>
<dbReference type="Proteomes" id="UP000317747">
    <property type="component" value="Unassembled WGS sequence"/>
</dbReference>
<comment type="caution">
    <text evidence="1">The sequence shown here is derived from an EMBL/GenBank/DDBJ whole genome shotgun (WGS) entry which is preliminary data.</text>
</comment>
<evidence type="ECO:0000313" key="2">
    <source>
        <dbReference type="Proteomes" id="UP000317747"/>
    </source>
</evidence>
<keyword evidence="2" id="KW-1185">Reference proteome</keyword>
<dbReference type="OrthoDB" id="5998097at2"/>
<organism evidence="1 2">
    <name type="scientific">Pantoea deleyi</name>
    <dbReference type="NCBI Taxonomy" id="470932"/>
    <lineage>
        <taxon>Bacteria</taxon>
        <taxon>Pseudomonadati</taxon>
        <taxon>Pseudomonadota</taxon>
        <taxon>Gammaproteobacteria</taxon>
        <taxon>Enterobacterales</taxon>
        <taxon>Erwiniaceae</taxon>
        <taxon>Pantoea</taxon>
    </lineage>
</organism>
<protein>
    <submittedName>
        <fullName evidence="1">Uncharacterized protein</fullName>
    </submittedName>
</protein>
<sequence length="281" mass="31337">MTVNRFFATIIVVPVFILLTCVARAESGMESSVPALNEDDFSVLLNDYLFTPGDNWSNTSFLRAGNALSSERAGEVVINNQRYNYFQHSYEGFTLFSAAAVGNASHTVLAEILLENASVPTTRNIKVGDNLEQIKQAYGPGKEDYSDNQRWLVYQSGKEQLMFQIEQGKVISIMLKTDLDGEQSDLSPDQALIKATAAIHTWHLTTLDDKCLRYDLDDTSDKGFFIFTVREDSHDSHCGGDPDITHRLFDIKVSRDNTQILTNADNVDGEYRSLNSAATNN</sequence>
<evidence type="ECO:0000313" key="1">
    <source>
        <dbReference type="EMBL" id="TPV38588.1"/>
    </source>
</evidence>
<dbReference type="AlphaFoldDB" id="A0A506PZ03"/>
<name>A0A506PZ03_9GAMM</name>
<gene>
    <name evidence="1" type="ORF">FJW01_16720</name>
</gene>
<proteinExistence type="predicted"/>